<dbReference type="GO" id="GO:0120159">
    <property type="term" value="F:rRNA pseudouridine synthase activity"/>
    <property type="evidence" value="ECO:0007669"/>
    <property type="project" value="UniProtKB-ARBA"/>
</dbReference>
<dbReference type="InterPro" id="IPR006145">
    <property type="entry name" value="PsdUridine_synth_RsuA/RluA"/>
</dbReference>
<organism evidence="9 10">
    <name type="scientific">Gracilibacillus orientalis</name>
    <dbReference type="NCBI Taxonomy" id="334253"/>
    <lineage>
        <taxon>Bacteria</taxon>
        <taxon>Bacillati</taxon>
        <taxon>Bacillota</taxon>
        <taxon>Bacilli</taxon>
        <taxon>Bacillales</taxon>
        <taxon>Bacillaceae</taxon>
        <taxon>Gracilibacillus</taxon>
    </lineage>
</organism>
<dbReference type="PROSITE" id="PS01129">
    <property type="entry name" value="PSI_RLU"/>
    <property type="match status" value="1"/>
</dbReference>
<dbReference type="NCBIfam" id="TIGR00005">
    <property type="entry name" value="rluA_subfam"/>
    <property type="match status" value="1"/>
</dbReference>
<dbReference type="Gene3D" id="3.10.290.10">
    <property type="entry name" value="RNA-binding S4 domain"/>
    <property type="match status" value="1"/>
</dbReference>
<gene>
    <name evidence="9" type="ORF">SAMN04487943_10696</name>
</gene>
<evidence type="ECO:0000256" key="1">
    <source>
        <dbReference type="ARBA" id="ARBA00000073"/>
    </source>
</evidence>
<comment type="similarity">
    <text evidence="2 7">Belongs to the pseudouridine synthase RluA family.</text>
</comment>
<proteinExistence type="inferred from homology"/>
<dbReference type="Proteomes" id="UP000198565">
    <property type="component" value="Unassembled WGS sequence"/>
</dbReference>
<name>A0A1I4M8Y6_9BACI</name>
<comment type="function">
    <text evidence="7">Responsible for synthesis of pseudouridine from uracil.</text>
</comment>
<sequence length="304" mass="34654">MSEFSYIVKTSDQGIRIDKLLVNIIDDYSRSQIKTWFDKNLVLVNDKAVKQNYKCQAEDQIQWQVPKAEPLDIVAKNIPINIVYEDEDILVINKESGMVVHPAAGHQEDTLVNALLYHCDDLSGINGVKRPGIVHRIDKDTSGLLVVAKHDLAHESLSEQLKEKKVKRAYQAIVHGDIPHEYGTIDAPVGRSEKNRQLMDVTEKGKAAVTHFEVIERLHGKFTFVKCMLETGRTHQIRVHMKYIGYPLVGDPKYGQRKTIDVDGQALHAYHLSFEHPVKKEQMEFEVPLPEKFATVLENIRKSN</sequence>
<dbReference type="PANTHER" id="PTHR21600:SF44">
    <property type="entry name" value="RIBOSOMAL LARGE SUBUNIT PSEUDOURIDINE SYNTHASE D"/>
    <property type="match status" value="1"/>
</dbReference>
<dbReference type="InterPro" id="IPR002942">
    <property type="entry name" value="S4_RNA-bd"/>
</dbReference>
<dbReference type="GO" id="GO:0000455">
    <property type="term" value="P:enzyme-directed rRNA pseudouridine synthesis"/>
    <property type="evidence" value="ECO:0007669"/>
    <property type="project" value="TreeGrafter"/>
</dbReference>
<evidence type="ECO:0000256" key="5">
    <source>
        <dbReference type="PIRSR" id="PIRSR606225-1"/>
    </source>
</evidence>
<dbReference type="InterPro" id="IPR036986">
    <property type="entry name" value="S4_RNA-bd_sf"/>
</dbReference>
<dbReference type="InterPro" id="IPR050188">
    <property type="entry name" value="RluA_PseudoU_synthase"/>
</dbReference>
<dbReference type="PANTHER" id="PTHR21600">
    <property type="entry name" value="MITOCHONDRIAL RNA PSEUDOURIDINE SYNTHASE"/>
    <property type="match status" value="1"/>
</dbReference>
<dbReference type="SUPFAM" id="SSF55120">
    <property type="entry name" value="Pseudouridine synthase"/>
    <property type="match status" value="1"/>
</dbReference>
<feature type="active site" evidence="5">
    <location>
        <position position="138"/>
    </location>
</feature>
<evidence type="ECO:0000313" key="10">
    <source>
        <dbReference type="Proteomes" id="UP000198565"/>
    </source>
</evidence>
<keyword evidence="3 6" id="KW-0694">RNA-binding</keyword>
<dbReference type="SUPFAM" id="SSF55174">
    <property type="entry name" value="Alpha-L RNA-binding motif"/>
    <property type="match status" value="1"/>
</dbReference>
<dbReference type="EC" id="5.4.99.-" evidence="7"/>
<dbReference type="Gene3D" id="3.30.2350.10">
    <property type="entry name" value="Pseudouridine synthase"/>
    <property type="match status" value="1"/>
</dbReference>
<evidence type="ECO:0000256" key="4">
    <source>
        <dbReference type="ARBA" id="ARBA00023235"/>
    </source>
</evidence>
<accession>A0A1I4M8Y6</accession>
<dbReference type="InterPro" id="IPR006224">
    <property type="entry name" value="PsdUridine_synth_RluA-like_CS"/>
</dbReference>
<dbReference type="RefSeq" id="WP_091483917.1">
    <property type="nucleotide sequence ID" value="NZ_FOTR01000006.1"/>
</dbReference>
<evidence type="ECO:0000313" key="9">
    <source>
        <dbReference type="EMBL" id="SFL99606.1"/>
    </source>
</evidence>
<dbReference type="CDD" id="cd02869">
    <property type="entry name" value="PseudoU_synth_RluA_like"/>
    <property type="match status" value="1"/>
</dbReference>
<dbReference type="GO" id="GO:0003723">
    <property type="term" value="F:RNA binding"/>
    <property type="evidence" value="ECO:0007669"/>
    <property type="project" value="UniProtKB-KW"/>
</dbReference>
<dbReference type="InterPro" id="IPR020103">
    <property type="entry name" value="PsdUridine_synth_cat_dom_sf"/>
</dbReference>
<evidence type="ECO:0000256" key="7">
    <source>
        <dbReference type="RuleBase" id="RU362028"/>
    </source>
</evidence>
<dbReference type="FunFam" id="3.30.2350.10:FF:000006">
    <property type="entry name" value="Pseudouridine synthase"/>
    <property type="match status" value="1"/>
</dbReference>
<protein>
    <recommendedName>
        <fullName evidence="7">Pseudouridine synthase</fullName>
        <ecNumber evidence="7">5.4.99.-</ecNumber>
    </recommendedName>
</protein>
<feature type="domain" description="RNA-binding S4" evidence="8">
    <location>
        <begin position="15"/>
        <end position="79"/>
    </location>
</feature>
<dbReference type="PROSITE" id="PS50889">
    <property type="entry name" value="S4"/>
    <property type="match status" value="1"/>
</dbReference>
<dbReference type="AlphaFoldDB" id="A0A1I4M8Y6"/>
<dbReference type="STRING" id="334253.SAMN04487943_10696"/>
<evidence type="ECO:0000256" key="2">
    <source>
        <dbReference type="ARBA" id="ARBA00010876"/>
    </source>
</evidence>
<evidence type="ECO:0000259" key="8">
    <source>
        <dbReference type="SMART" id="SM00363"/>
    </source>
</evidence>
<dbReference type="CDD" id="cd00165">
    <property type="entry name" value="S4"/>
    <property type="match status" value="1"/>
</dbReference>
<keyword evidence="4 7" id="KW-0413">Isomerase</keyword>
<dbReference type="OrthoDB" id="9807829at2"/>
<dbReference type="Pfam" id="PF00849">
    <property type="entry name" value="PseudoU_synth_2"/>
    <property type="match status" value="1"/>
</dbReference>
<comment type="catalytic activity">
    <reaction evidence="1 7">
        <text>a uridine in RNA = a pseudouridine in RNA</text>
        <dbReference type="Rhea" id="RHEA:48348"/>
        <dbReference type="Rhea" id="RHEA-COMP:12068"/>
        <dbReference type="Rhea" id="RHEA-COMP:12069"/>
        <dbReference type="ChEBI" id="CHEBI:65314"/>
        <dbReference type="ChEBI" id="CHEBI:65315"/>
    </reaction>
</comment>
<evidence type="ECO:0000256" key="6">
    <source>
        <dbReference type="PROSITE-ProRule" id="PRU00182"/>
    </source>
</evidence>
<dbReference type="SMART" id="SM00363">
    <property type="entry name" value="S4"/>
    <property type="match status" value="1"/>
</dbReference>
<keyword evidence="10" id="KW-1185">Reference proteome</keyword>
<reference evidence="10" key="1">
    <citation type="submission" date="2016-10" db="EMBL/GenBank/DDBJ databases">
        <authorList>
            <person name="Varghese N."/>
            <person name="Submissions S."/>
        </authorList>
    </citation>
    <scope>NUCLEOTIDE SEQUENCE [LARGE SCALE GENOMIC DNA]</scope>
    <source>
        <strain evidence="10">CGMCC 1.4250</strain>
    </source>
</reference>
<evidence type="ECO:0000256" key="3">
    <source>
        <dbReference type="ARBA" id="ARBA00022884"/>
    </source>
</evidence>
<dbReference type="EMBL" id="FOTR01000006">
    <property type="protein sequence ID" value="SFL99606.1"/>
    <property type="molecule type" value="Genomic_DNA"/>
</dbReference>
<dbReference type="InterPro" id="IPR006225">
    <property type="entry name" value="PsdUridine_synth_RluC/D"/>
</dbReference>